<reference evidence="2 3" key="1">
    <citation type="submission" date="2016-10" db="EMBL/GenBank/DDBJ databases">
        <title>Draft Genome sequence of Alkanindiges sp. strain H1.</title>
        <authorList>
            <person name="Subhash Y."/>
            <person name="Lee S."/>
        </authorList>
    </citation>
    <scope>NUCLEOTIDE SEQUENCE [LARGE SCALE GENOMIC DNA]</scope>
    <source>
        <strain evidence="2 3">H1</strain>
    </source>
</reference>
<organism evidence="2 3">
    <name type="scientific">Alkanindiges hydrocarboniclasticus</name>
    <dbReference type="NCBI Taxonomy" id="1907941"/>
    <lineage>
        <taxon>Bacteria</taxon>
        <taxon>Pseudomonadati</taxon>
        <taxon>Pseudomonadota</taxon>
        <taxon>Gammaproteobacteria</taxon>
        <taxon>Moraxellales</taxon>
        <taxon>Moraxellaceae</taxon>
        <taxon>Alkanindiges</taxon>
    </lineage>
</organism>
<protein>
    <submittedName>
        <fullName evidence="2">Uncharacterized protein</fullName>
    </submittedName>
</protein>
<gene>
    <name evidence="2" type="ORF">BKE30_05970</name>
</gene>
<proteinExistence type="predicted"/>
<feature type="region of interest" description="Disordered" evidence="1">
    <location>
        <begin position="1"/>
        <end position="62"/>
    </location>
</feature>
<dbReference type="Proteomes" id="UP000192132">
    <property type="component" value="Unassembled WGS sequence"/>
</dbReference>
<accession>A0A1S8CVX0</accession>
<keyword evidence="3" id="KW-1185">Reference proteome</keyword>
<name>A0A1S8CVX0_9GAMM</name>
<dbReference type="AlphaFoldDB" id="A0A1S8CVX0"/>
<dbReference type="RefSeq" id="WP_076877693.1">
    <property type="nucleotide sequence ID" value="NZ_MLCN01000013.1"/>
</dbReference>
<evidence type="ECO:0000313" key="3">
    <source>
        <dbReference type="Proteomes" id="UP000192132"/>
    </source>
</evidence>
<evidence type="ECO:0000313" key="2">
    <source>
        <dbReference type="EMBL" id="ONG41316.1"/>
    </source>
</evidence>
<dbReference type="EMBL" id="MLCN01000013">
    <property type="protein sequence ID" value="ONG41316.1"/>
    <property type="molecule type" value="Genomic_DNA"/>
</dbReference>
<feature type="compositionally biased region" description="Polar residues" evidence="1">
    <location>
        <begin position="50"/>
        <end position="62"/>
    </location>
</feature>
<sequence length="62" mass="6813">MSHKQNQPAGGHNVKQVDGQLVQDSGGNSQDNRNQSTRQNRNSGLGPEGGQTNHNNYQQSRR</sequence>
<comment type="caution">
    <text evidence="2">The sequence shown here is derived from an EMBL/GenBank/DDBJ whole genome shotgun (WGS) entry which is preliminary data.</text>
</comment>
<evidence type="ECO:0000256" key="1">
    <source>
        <dbReference type="SAM" id="MobiDB-lite"/>
    </source>
</evidence>
<feature type="compositionally biased region" description="Low complexity" evidence="1">
    <location>
        <begin position="28"/>
        <end position="43"/>
    </location>
</feature>